<dbReference type="Proteomes" id="UP001157502">
    <property type="component" value="Chromosome 36"/>
</dbReference>
<organism evidence="1 2">
    <name type="scientific">Dallia pectoralis</name>
    <name type="common">Alaska blackfish</name>
    <dbReference type="NCBI Taxonomy" id="75939"/>
    <lineage>
        <taxon>Eukaryota</taxon>
        <taxon>Metazoa</taxon>
        <taxon>Chordata</taxon>
        <taxon>Craniata</taxon>
        <taxon>Vertebrata</taxon>
        <taxon>Euteleostomi</taxon>
        <taxon>Actinopterygii</taxon>
        <taxon>Neopterygii</taxon>
        <taxon>Teleostei</taxon>
        <taxon>Protacanthopterygii</taxon>
        <taxon>Esociformes</taxon>
        <taxon>Umbridae</taxon>
        <taxon>Dallia</taxon>
    </lineage>
</organism>
<proteinExistence type="predicted"/>
<accession>A0ACC2F1K2</accession>
<dbReference type="EMBL" id="CM055763">
    <property type="protein sequence ID" value="KAJ7985229.1"/>
    <property type="molecule type" value="Genomic_DNA"/>
</dbReference>
<evidence type="ECO:0000313" key="1">
    <source>
        <dbReference type="EMBL" id="KAJ7985229.1"/>
    </source>
</evidence>
<reference evidence="1" key="1">
    <citation type="submission" date="2021-05" db="EMBL/GenBank/DDBJ databases">
        <authorList>
            <person name="Pan Q."/>
            <person name="Jouanno E."/>
            <person name="Zahm M."/>
            <person name="Klopp C."/>
            <person name="Cabau C."/>
            <person name="Louis A."/>
            <person name="Berthelot C."/>
            <person name="Parey E."/>
            <person name="Roest Crollius H."/>
            <person name="Montfort J."/>
            <person name="Robinson-Rechavi M."/>
            <person name="Bouchez O."/>
            <person name="Lampietro C."/>
            <person name="Lopez Roques C."/>
            <person name="Donnadieu C."/>
            <person name="Postlethwait J."/>
            <person name="Bobe J."/>
            <person name="Dillon D."/>
            <person name="Chandos A."/>
            <person name="von Hippel F."/>
            <person name="Guiguen Y."/>
        </authorList>
    </citation>
    <scope>NUCLEOTIDE SEQUENCE</scope>
    <source>
        <strain evidence="1">YG-Jan2019</strain>
    </source>
</reference>
<gene>
    <name evidence="1" type="ORF">DPEC_G00349920</name>
</gene>
<comment type="caution">
    <text evidence="1">The sequence shown here is derived from an EMBL/GenBank/DDBJ whole genome shotgun (WGS) entry which is preliminary data.</text>
</comment>
<sequence>MKTKQLMKVIAPPAPPTARPVRRVRGRSLRKKNCAFRHLMAVSEKLGDRKAEDEREREVSGTGRLAGSQKLGGRGEMGRGRDVREARV</sequence>
<name>A0ACC2F1K2_DALPE</name>
<evidence type="ECO:0000313" key="2">
    <source>
        <dbReference type="Proteomes" id="UP001157502"/>
    </source>
</evidence>
<keyword evidence="2" id="KW-1185">Reference proteome</keyword>
<protein>
    <submittedName>
        <fullName evidence="1">Uncharacterized protein</fullName>
    </submittedName>
</protein>